<reference evidence="12" key="1">
    <citation type="submission" date="2016-10" db="EMBL/GenBank/DDBJ databases">
        <authorList>
            <person name="Wegmann U."/>
        </authorList>
    </citation>
    <scope>NUCLEOTIDE SEQUENCE [LARGE SCALE GENOMIC DNA]</scope>
</reference>
<feature type="transmembrane region" description="Helical" evidence="9">
    <location>
        <begin position="189"/>
        <end position="208"/>
    </location>
</feature>
<feature type="transmembrane region" description="Helical" evidence="9">
    <location>
        <begin position="115"/>
        <end position="133"/>
    </location>
</feature>
<dbReference type="RefSeq" id="WP_083575345.1">
    <property type="nucleotide sequence ID" value="NZ_LT630450.1"/>
</dbReference>
<evidence type="ECO:0000256" key="2">
    <source>
        <dbReference type="ARBA" id="ARBA00004141"/>
    </source>
</evidence>
<dbReference type="Pfam" id="PF01578">
    <property type="entry name" value="Cytochrom_C_asm"/>
    <property type="match status" value="1"/>
</dbReference>
<evidence type="ECO:0000256" key="4">
    <source>
        <dbReference type="ARBA" id="ARBA00016463"/>
    </source>
</evidence>
<dbReference type="OrthoDB" id="9778550at2"/>
<evidence type="ECO:0000256" key="5">
    <source>
        <dbReference type="ARBA" id="ARBA00022692"/>
    </source>
</evidence>
<gene>
    <name evidence="11" type="ORF">DESPIGER_1762</name>
</gene>
<comment type="similarity">
    <text evidence="3">Belongs to the CcmC/CycZ/HelC family.</text>
</comment>
<dbReference type="AlphaFoldDB" id="A0A1K1LFW7"/>
<evidence type="ECO:0000259" key="10">
    <source>
        <dbReference type="Pfam" id="PF01578"/>
    </source>
</evidence>
<dbReference type="InterPro" id="IPR003557">
    <property type="entry name" value="Cyt_c_biogenesis_CcmC"/>
</dbReference>
<keyword evidence="6" id="KW-0201">Cytochrome c-type biogenesis</keyword>
<evidence type="ECO:0000256" key="9">
    <source>
        <dbReference type="SAM" id="Phobius"/>
    </source>
</evidence>
<protein>
    <recommendedName>
        <fullName evidence="4">Heme exporter protein C</fullName>
    </recommendedName>
</protein>
<evidence type="ECO:0000256" key="3">
    <source>
        <dbReference type="ARBA" id="ARBA00005840"/>
    </source>
</evidence>
<proteinExistence type="inferred from homology"/>
<evidence type="ECO:0000256" key="7">
    <source>
        <dbReference type="ARBA" id="ARBA00022989"/>
    </source>
</evidence>
<organism evidence="11 12">
    <name type="scientific">Desulfovibrio piger</name>
    <dbReference type="NCBI Taxonomy" id="901"/>
    <lineage>
        <taxon>Bacteria</taxon>
        <taxon>Pseudomonadati</taxon>
        <taxon>Thermodesulfobacteriota</taxon>
        <taxon>Desulfovibrionia</taxon>
        <taxon>Desulfovibrionales</taxon>
        <taxon>Desulfovibrionaceae</taxon>
        <taxon>Desulfovibrio</taxon>
    </lineage>
</organism>
<feature type="transmembrane region" description="Helical" evidence="9">
    <location>
        <begin position="51"/>
        <end position="71"/>
    </location>
</feature>
<feature type="transmembrane region" description="Helical" evidence="9">
    <location>
        <begin position="83"/>
        <end position="103"/>
    </location>
</feature>
<dbReference type="PANTHER" id="PTHR30071:SF1">
    <property type="entry name" value="CYTOCHROME B_B6 PROTEIN-RELATED"/>
    <property type="match status" value="1"/>
</dbReference>
<dbReference type="PANTHER" id="PTHR30071">
    <property type="entry name" value="HEME EXPORTER PROTEIN C"/>
    <property type="match status" value="1"/>
</dbReference>
<keyword evidence="8 9" id="KW-0472">Membrane</keyword>
<dbReference type="GO" id="GO:0016829">
    <property type="term" value="F:lyase activity"/>
    <property type="evidence" value="ECO:0007669"/>
    <property type="project" value="UniProtKB-KW"/>
</dbReference>
<evidence type="ECO:0000256" key="1">
    <source>
        <dbReference type="ARBA" id="ARBA00002442"/>
    </source>
</evidence>
<feature type="transmembrane region" description="Helical" evidence="9">
    <location>
        <begin position="145"/>
        <end position="169"/>
    </location>
</feature>
<evidence type="ECO:0000256" key="8">
    <source>
        <dbReference type="ARBA" id="ARBA00023136"/>
    </source>
</evidence>
<evidence type="ECO:0000313" key="12">
    <source>
        <dbReference type="Proteomes" id="UP000186323"/>
    </source>
</evidence>
<dbReference type="InterPro" id="IPR045062">
    <property type="entry name" value="Cyt_c_biogenesis_CcsA/CcmC"/>
</dbReference>
<dbReference type="Proteomes" id="UP000186323">
    <property type="component" value="Chromosome I"/>
</dbReference>
<dbReference type="EMBL" id="LT630450">
    <property type="protein sequence ID" value="SFV73594.1"/>
    <property type="molecule type" value="Genomic_DNA"/>
</dbReference>
<dbReference type="GO" id="GO:0017004">
    <property type="term" value="P:cytochrome complex assembly"/>
    <property type="evidence" value="ECO:0007669"/>
    <property type="project" value="UniProtKB-KW"/>
</dbReference>
<dbReference type="PRINTS" id="PR01386">
    <property type="entry name" value="CCMCBIOGNSIS"/>
</dbReference>
<dbReference type="GO" id="GO:0015232">
    <property type="term" value="F:heme transmembrane transporter activity"/>
    <property type="evidence" value="ECO:0007669"/>
    <property type="project" value="InterPro"/>
</dbReference>
<keyword evidence="7 9" id="KW-1133">Transmembrane helix</keyword>
<dbReference type="GO" id="GO:0020037">
    <property type="term" value="F:heme binding"/>
    <property type="evidence" value="ECO:0007669"/>
    <property type="project" value="InterPro"/>
</dbReference>
<accession>A0A1K1LFW7</accession>
<keyword evidence="5 9" id="KW-0812">Transmembrane</keyword>
<keyword evidence="11" id="KW-0456">Lyase</keyword>
<dbReference type="InterPro" id="IPR002541">
    <property type="entry name" value="Cyt_c_assembly"/>
</dbReference>
<dbReference type="KEGG" id="dpg:DESPIGER_1762"/>
<evidence type="ECO:0000256" key="6">
    <source>
        <dbReference type="ARBA" id="ARBA00022748"/>
    </source>
</evidence>
<dbReference type="GO" id="GO:0005886">
    <property type="term" value="C:plasma membrane"/>
    <property type="evidence" value="ECO:0007669"/>
    <property type="project" value="TreeGrafter"/>
</dbReference>
<evidence type="ECO:0000313" key="11">
    <source>
        <dbReference type="EMBL" id="SFV73594.1"/>
    </source>
</evidence>
<sequence>MMQRAFSVWPLLLVLLGGAALAVCQWLIYFYAPVEAQLGLMQKVFYTHLPLAWWALISFLVVFVASIVYLLRRSPAADRVCAAAAEVGVLLAGLALVTGMIWARRSWGVWWTWDPRLTTTLVMWFIYAGYLVLRGLDLPPQRKRMICAVVGVVAFLDVPLVFLSARLWRSIHPAVFASKGGGLEPEMKLTAIACVAGMGLFWAGLVWLRTRQLGLRDRLDSLRLRAED</sequence>
<keyword evidence="12" id="KW-1185">Reference proteome</keyword>
<feature type="domain" description="Cytochrome c assembly protein" evidence="10">
    <location>
        <begin position="25"/>
        <end position="171"/>
    </location>
</feature>
<comment type="function">
    <text evidence="1">Required for the export of heme to the periplasm for the biogenesis of c-type cytochromes.</text>
</comment>
<comment type="subcellular location">
    <subcellularLocation>
        <location evidence="2">Membrane</location>
        <topology evidence="2">Multi-pass membrane protein</topology>
    </subcellularLocation>
</comment>
<name>A0A1K1LFW7_9BACT</name>